<evidence type="ECO:0000256" key="5">
    <source>
        <dbReference type="ARBA" id="ARBA00023124"/>
    </source>
</evidence>
<proteinExistence type="inferred from homology"/>
<organism evidence="9 11">
    <name type="scientific">Lentinula detonsa</name>
    <dbReference type="NCBI Taxonomy" id="2804962"/>
    <lineage>
        <taxon>Eukaryota</taxon>
        <taxon>Fungi</taxon>
        <taxon>Dikarya</taxon>
        <taxon>Basidiomycota</taxon>
        <taxon>Agaricomycotina</taxon>
        <taxon>Agaricomycetes</taxon>
        <taxon>Agaricomycetidae</taxon>
        <taxon>Agaricales</taxon>
        <taxon>Marasmiineae</taxon>
        <taxon>Omphalotaceae</taxon>
        <taxon>Lentinula</taxon>
    </lineage>
</organism>
<dbReference type="GO" id="GO:0106300">
    <property type="term" value="P:protein-DNA covalent cross-linking repair"/>
    <property type="evidence" value="ECO:0007669"/>
    <property type="project" value="InterPro"/>
</dbReference>
<keyword evidence="6" id="KW-0238">DNA-binding</keyword>
<keyword evidence="11" id="KW-1185">Reference proteome</keyword>
<evidence type="ECO:0008006" key="12">
    <source>
        <dbReference type="Google" id="ProtNLM"/>
    </source>
</evidence>
<dbReference type="PANTHER" id="PTHR13604">
    <property type="entry name" value="DC12-RELATED"/>
    <property type="match status" value="1"/>
</dbReference>
<reference evidence="9 11" key="3">
    <citation type="journal article" date="2023" name="Proc. Natl. Acad. Sci. U.S.A.">
        <title>A global phylogenomic analysis of the shiitake genus Lentinula.</title>
        <authorList>
            <person name="Sierra-Patev S."/>
            <person name="Min B."/>
            <person name="Naranjo-Ortiz M."/>
            <person name="Looney B."/>
            <person name="Konkel Z."/>
            <person name="Slot J.C."/>
            <person name="Sakamoto Y."/>
            <person name="Steenwyk J.L."/>
            <person name="Rokas A."/>
            <person name="Carro J."/>
            <person name="Camarero S."/>
            <person name="Ferreira P."/>
            <person name="Molpeceres G."/>
            <person name="Ruiz-Duenas F.J."/>
            <person name="Serrano A."/>
            <person name="Henrissat B."/>
            <person name="Drula E."/>
            <person name="Hughes K.W."/>
            <person name="Mata J.L."/>
            <person name="Ishikawa N.K."/>
            <person name="Vargas-Isla R."/>
            <person name="Ushijima S."/>
            <person name="Smith C.A."/>
            <person name="Donoghue J."/>
            <person name="Ahrendt S."/>
            <person name="Andreopoulos W."/>
            <person name="He G."/>
            <person name="LaButti K."/>
            <person name="Lipzen A."/>
            <person name="Ng V."/>
            <person name="Riley R."/>
            <person name="Sandor L."/>
            <person name="Barry K."/>
            <person name="Martinez A.T."/>
            <person name="Xiao Y."/>
            <person name="Gibbons J.G."/>
            <person name="Terashima K."/>
            <person name="Grigoriev I.V."/>
            <person name="Hibbett D."/>
        </authorList>
    </citation>
    <scope>NUCLEOTIDE SEQUENCE [LARGE SCALE GENOMIC DNA]</scope>
    <source>
        <strain evidence="9 11">TFB7810</strain>
    </source>
</reference>
<evidence type="ECO:0000256" key="4">
    <source>
        <dbReference type="ARBA" id="ARBA00022801"/>
    </source>
</evidence>
<keyword evidence="7" id="KW-0456">Lyase</keyword>
<reference evidence="9" key="2">
    <citation type="submission" date="2022-08" db="EMBL/GenBank/DDBJ databases">
        <authorList>
            <consortium name="DOE Joint Genome Institute"/>
            <person name="Min B."/>
            <person name="Sierra-Patev S."/>
            <person name="Naranjo-Ortiz M."/>
            <person name="Looney B."/>
            <person name="Konkel Z."/>
            <person name="Slot J.C."/>
            <person name="Sakamoto Y."/>
            <person name="Steenwyk J.L."/>
            <person name="Rokas A."/>
            <person name="Carro J."/>
            <person name="Camarero S."/>
            <person name="Ferreira P."/>
            <person name="Molpeceres G."/>
            <person name="Ruiz-duenas F.J."/>
            <person name="Serrano A."/>
            <person name="Henrissat B."/>
            <person name="Drula E."/>
            <person name="Hughes K.W."/>
            <person name="Mata J.L."/>
            <person name="Ishikawa N.K."/>
            <person name="Vargas-Isla R."/>
            <person name="Ushijima S."/>
            <person name="Smith C.A."/>
            <person name="Ahrendt S."/>
            <person name="Andreopoulos W."/>
            <person name="He G."/>
            <person name="LaButti K."/>
            <person name="Lipzen A."/>
            <person name="Ng V."/>
            <person name="Riley R."/>
            <person name="Sandor L."/>
            <person name="Barry K."/>
            <person name="Martinez A.T."/>
            <person name="Xiao Y."/>
            <person name="Gibbons J.G."/>
            <person name="Terashima K."/>
            <person name="Hibbett D.S."/>
            <person name="Grigoriev I.V."/>
        </authorList>
    </citation>
    <scope>NUCLEOTIDE SEQUENCE</scope>
    <source>
        <strain evidence="9">TFB7810</strain>
    </source>
</reference>
<evidence type="ECO:0000313" key="9">
    <source>
        <dbReference type="EMBL" id="KAJ3743065.1"/>
    </source>
</evidence>
<dbReference type="GO" id="GO:0008233">
    <property type="term" value="F:peptidase activity"/>
    <property type="evidence" value="ECO:0007669"/>
    <property type="project" value="UniProtKB-KW"/>
</dbReference>
<dbReference type="GO" id="GO:0016829">
    <property type="term" value="F:lyase activity"/>
    <property type="evidence" value="ECO:0007669"/>
    <property type="project" value="UniProtKB-KW"/>
</dbReference>
<dbReference type="Pfam" id="PF02586">
    <property type="entry name" value="SRAP"/>
    <property type="match status" value="1"/>
</dbReference>
<evidence type="ECO:0000256" key="6">
    <source>
        <dbReference type="ARBA" id="ARBA00023125"/>
    </source>
</evidence>
<name>A0A9W8NY34_9AGAR</name>
<evidence type="ECO:0000256" key="7">
    <source>
        <dbReference type="ARBA" id="ARBA00023239"/>
    </source>
</evidence>
<dbReference type="Proteomes" id="UP001163850">
    <property type="component" value="Unassembled WGS sequence"/>
</dbReference>
<reference evidence="10" key="1">
    <citation type="submission" date="2022-08" db="EMBL/GenBank/DDBJ databases">
        <authorList>
            <consortium name="DOE Joint Genome Institute"/>
            <person name="Min B."/>
            <person name="Riley R."/>
            <person name="Sierra-Patev S."/>
            <person name="Naranjo-Ortiz M."/>
            <person name="Looney B."/>
            <person name="Konkel Z."/>
            <person name="Slot J.C."/>
            <person name="Sakamoto Y."/>
            <person name="Steenwyk J.L."/>
            <person name="Rokas A."/>
            <person name="Carro J."/>
            <person name="Camarero S."/>
            <person name="Ferreira P."/>
            <person name="Molpeceres G."/>
            <person name="Ruiz-Duenas F.J."/>
            <person name="Serrano A."/>
            <person name="Henrissat B."/>
            <person name="Drula E."/>
            <person name="Hughes K.W."/>
            <person name="Mata J.L."/>
            <person name="Ishikawa N.K."/>
            <person name="Vargas-Isla R."/>
            <person name="Ushijima S."/>
            <person name="Smith C.A."/>
            <person name="Ahrendt S."/>
            <person name="Andreopoulos W."/>
            <person name="He G."/>
            <person name="Labutti K."/>
            <person name="Lipzen A."/>
            <person name="Ng V."/>
            <person name="Sandor L."/>
            <person name="Barry K."/>
            <person name="Martinez A.T."/>
            <person name="Xiao Y."/>
            <person name="Gibbons J.G."/>
            <person name="Terashima K."/>
            <person name="Hibbett D.S."/>
            <person name="Grigoriev I.V."/>
        </authorList>
    </citation>
    <scope>NUCLEOTIDE SEQUENCE</scope>
    <source>
        <strain evidence="10">TFB7829</strain>
    </source>
</reference>
<keyword evidence="5" id="KW-0190">Covalent protein-DNA linkage</keyword>
<dbReference type="InterPro" id="IPR036590">
    <property type="entry name" value="SRAP-like"/>
</dbReference>
<dbReference type="AlphaFoldDB" id="A0A9W8NY34"/>
<keyword evidence="3" id="KW-0227">DNA damage</keyword>
<keyword evidence="2" id="KW-0645">Protease</keyword>
<accession>A0AA38UPP0</accession>
<dbReference type="Proteomes" id="UP001142393">
    <property type="component" value="Unassembled WGS sequence"/>
</dbReference>
<dbReference type="EMBL" id="JANVFU010000009">
    <property type="protein sequence ID" value="KAJ3743065.1"/>
    <property type="molecule type" value="Genomic_DNA"/>
</dbReference>
<evidence type="ECO:0000313" key="10">
    <source>
        <dbReference type="EMBL" id="KAJ3981895.1"/>
    </source>
</evidence>
<sequence length="347" mass="39522">MCGRFSLRMEPQDIRQNLEDYNLHANEWIHQDQFVPRYNVAPRTQAPVIRRLDLGNSIRSGAEPSEGSSSTQLSMQTVGLNSEKNDLALMRWIQMKWGLVPHWSKYEDKTLNTINARSENISSGGGMWNSLRGRKRCVVICQGYYEWLSKGKEKIPHFIKPKSGHLMLLAGLYDSVDLQDSTYTLWTFTIVTTAASNEFSWLHDRQPVILSTQEDLDQWLDTSSQRWSEDLAQIVSRAYTKDSSLECYQVPKEVGKIGTESSSFILPISERKDGIEAMFSKQRRALAVVNKSSSTSMAKRKRNSDRASSKSTEITLTAEGSDDDIKILEHPSVKKVRQIQCQSFKIC</sequence>
<accession>A0A9W8NY34</accession>
<gene>
    <name evidence="9" type="ORF">DFH05DRAFT_1400845</name>
    <name evidence="10" type="ORF">F5890DRAFT_1416773</name>
</gene>
<dbReference type="GO" id="GO:0006508">
    <property type="term" value="P:proteolysis"/>
    <property type="evidence" value="ECO:0007669"/>
    <property type="project" value="UniProtKB-KW"/>
</dbReference>
<dbReference type="GO" id="GO:0003697">
    <property type="term" value="F:single-stranded DNA binding"/>
    <property type="evidence" value="ECO:0007669"/>
    <property type="project" value="InterPro"/>
</dbReference>
<dbReference type="PANTHER" id="PTHR13604:SF0">
    <property type="entry name" value="ABASIC SITE PROCESSING PROTEIN HMCES"/>
    <property type="match status" value="1"/>
</dbReference>
<comment type="caution">
    <text evidence="9">The sequence shown here is derived from an EMBL/GenBank/DDBJ whole genome shotgun (WGS) entry which is preliminary data.</text>
</comment>
<comment type="similarity">
    <text evidence="1">Belongs to the SOS response-associated peptidase family.</text>
</comment>
<protein>
    <recommendedName>
        <fullName evidence="12">DUF159-domain-containing protein</fullName>
    </recommendedName>
</protein>
<keyword evidence="4" id="KW-0378">Hydrolase</keyword>
<evidence type="ECO:0000256" key="1">
    <source>
        <dbReference type="ARBA" id="ARBA00008136"/>
    </source>
</evidence>
<dbReference type="SUPFAM" id="SSF143081">
    <property type="entry name" value="BB1717-like"/>
    <property type="match status" value="1"/>
</dbReference>
<dbReference type="InterPro" id="IPR003738">
    <property type="entry name" value="SRAP"/>
</dbReference>
<dbReference type="EMBL" id="MU802089">
    <property type="protein sequence ID" value="KAJ3981895.1"/>
    <property type="molecule type" value="Genomic_DNA"/>
</dbReference>
<dbReference type="Gene3D" id="3.90.1680.10">
    <property type="entry name" value="SOS response associated peptidase-like"/>
    <property type="match status" value="1"/>
</dbReference>
<evidence type="ECO:0000256" key="8">
    <source>
        <dbReference type="SAM" id="MobiDB-lite"/>
    </source>
</evidence>
<evidence type="ECO:0000256" key="2">
    <source>
        <dbReference type="ARBA" id="ARBA00022670"/>
    </source>
</evidence>
<evidence type="ECO:0000256" key="3">
    <source>
        <dbReference type="ARBA" id="ARBA00022763"/>
    </source>
</evidence>
<feature type="region of interest" description="Disordered" evidence="8">
    <location>
        <begin position="292"/>
        <end position="315"/>
    </location>
</feature>
<evidence type="ECO:0000313" key="11">
    <source>
        <dbReference type="Proteomes" id="UP001142393"/>
    </source>
</evidence>